<comment type="caution">
    <text evidence="1">The sequence shown here is derived from an EMBL/GenBank/DDBJ whole genome shotgun (WGS) entry which is preliminary data.</text>
</comment>
<protein>
    <submittedName>
        <fullName evidence="1">Uncharacterized protein</fullName>
    </submittedName>
</protein>
<evidence type="ECO:0000313" key="2">
    <source>
        <dbReference type="Proteomes" id="UP000245634"/>
    </source>
</evidence>
<dbReference type="EMBL" id="QGGL01000027">
    <property type="protein sequence ID" value="PWK05076.1"/>
    <property type="molecule type" value="Genomic_DNA"/>
</dbReference>
<name>A0A316D2G3_9BACL</name>
<sequence>MSNWYLLRNAVEDLTYLRKWTPEYRKIVLRHHTGNDNLSEFVEADFRKLFRGLEVDPYQISKIADSKRNNSKRREKSA</sequence>
<dbReference type="Proteomes" id="UP000245634">
    <property type="component" value="Unassembled WGS sequence"/>
</dbReference>
<gene>
    <name evidence="1" type="ORF">C7459_1278</name>
</gene>
<keyword evidence="2" id="KW-1185">Reference proteome</keyword>
<dbReference type="RefSeq" id="WP_109691279.1">
    <property type="nucleotide sequence ID" value="NZ_QGGL01000027.1"/>
</dbReference>
<dbReference type="AlphaFoldDB" id="A0A316D2G3"/>
<evidence type="ECO:0000313" key="1">
    <source>
        <dbReference type="EMBL" id="PWK05076.1"/>
    </source>
</evidence>
<accession>A0A316D2G3</accession>
<organism evidence="1 2">
    <name type="scientific">Tumebacillus permanentifrigoris</name>
    <dbReference type="NCBI Taxonomy" id="378543"/>
    <lineage>
        <taxon>Bacteria</taxon>
        <taxon>Bacillati</taxon>
        <taxon>Bacillota</taxon>
        <taxon>Bacilli</taxon>
        <taxon>Bacillales</taxon>
        <taxon>Alicyclobacillaceae</taxon>
        <taxon>Tumebacillus</taxon>
    </lineage>
</organism>
<reference evidence="1 2" key="1">
    <citation type="submission" date="2018-05" db="EMBL/GenBank/DDBJ databases">
        <title>Genomic Encyclopedia of Type Strains, Phase IV (KMG-IV): sequencing the most valuable type-strain genomes for metagenomic binning, comparative biology and taxonomic classification.</title>
        <authorList>
            <person name="Goeker M."/>
        </authorList>
    </citation>
    <scope>NUCLEOTIDE SEQUENCE [LARGE SCALE GENOMIC DNA]</scope>
    <source>
        <strain evidence="1 2">DSM 18773</strain>
    </source>
</reference>
<proteinExistence type="predicted"/>